<keyword evidence="4" id="KW-1185">Reference proteome</keyword>
<reference evidence="3 4" key="1">
    <citation type="journal article" date="2024" name="Chem. Sci.">
        <title>Discovery of megapolipeptins by genome mining of a Burkholderiales bacteria collection.</title>
        <authorList>
            <person name="Paulo B.S."/>
            <person name="Recchia M.J.J."/>
            <person name="Lee S."/>
            <person name="Fergusson C.H."/>
            <person name="Romanowski S.B."/>
            <person name="Hernandez A."/>
            <person name="Krull N."/>
            <person name="Liu D.Y."/>
            <person name="Cavanagh H."/>
            <person name="Bos A."/>
            <person name="Gray C.A."/>
            <person name="Murphy B.T."/>
            <person name="Linington R.G."/>
            <person name="Eustaquio A.S."/>
        </authorList>
    </citation>
    <scope>NUCLEOTIDE SEQUENCE [LARGE SCALE GENOMIC DNA]</scope>
    <source>
        <strain evidence="3 4">RL21-008-BIB-A</strain>
    </source>
</reference>
<evidence type="ECO:0000256" key="1">
    <source>
        <dbReference type="ARBA" id="ARBA00023002"/>
    </source>
</evidence>
<protein>
    <submittedName>
        <fullName evidence="3">Zinc-dependent alcohol dehydrogenase family protein</fullName>
    </submittedName>
</protein>
<evidence type="ECO:0000313" key="4">
    <source>
        <dbReference type="Proteomes" id="UP001629246"/>
    </source>
</evidence>
<name>A0ABW9A5W0_9BURK</name>
<dbReference type="PANTHER" id="PTHR11695">
    <property type="entry name" value="ALCOHOL DEHYDROGENASE RELATED"/>
    <property type="match status" value="1"/>
</dbReference>
<keyword evidence="1" id="KW-0560">Oxidoreductase</keyword>
<proteinExistence type="predicted"/>
<dbReference type="Pfam" id="PF13602">
    <property type="entry name" value="ADH_zinc_N_2"/>
    <property type="match status" value="1"/>
</dbReference>
<dbReference type="InterPro" id="IPR013154">
    <property type="entry name" value="ADH-like_N"/>
</dbReference>
<dbReference type="Proteomes" id="UP001629246">
    <property type="component" value="Unassembled WGS sequence"/>
</dbReference>
<accession>A0ABW9A5W0</accession>
<dbReference type="CDD" id="cd08272">
    <property type="entry name" value="MDR6"/>
    <property type="match status" value="1"/>
</dbReference>
<dbReference type="PROSITE" id="PS01162">
    <property type="entry name" value="QOR_ZETA_CRYSTAL"/>
    <property type="match status" value="1"/>
</dbReference>
<dbReference type="InterPro" id="IPR036291">
    <property type="entry name" value="NAD(P)-bd_dom_sf"/>
</dbReference>
<dbReference type="Gene3D" id="3.90.180.10">
    <property type="entry name" value="Medium-chain alcohol dehydrogenases, catalytic domain"/>
    <property type="match status" value="1"/>
</dbReference>
<dbReference type="RefSeq" id="WP_408156654.1">
    <property type="nucleotide sequence ID" value="NZ_JAQQFM010000003.1"/>
</dbReference>
<dbReference type="EMBL" id="JAQQFM010000003">
    <property type="protein sequence ID" value="MFL9924236.1"/>
    <property type="molecule type" value="Genomic_DNA"/>
</dbReference>
<dbReference type="PANTHER" id="PTHR11695:SF294">
    <property type="entry name" value="RETICULON-4-INTERACTING PROTEIN 1, MITOCHONDRIAL"/>
    <property type="match status" value="1"/>
</dbReference>
<dbReference type="InterPro" id="IPR050700">
    <property type="entry name" value="YIM1/Zinc_Alcohol_DH_Fams"/>
</dbReference>
<sequence>MNTKLELRNTDSSTMQAARLAAFDTPLQIARVPRPQPAAHEVLVRVKSSGVNRLDVKIHNGSAAHARVQLPAILGIDLAGVVQQVGRQVSSFKVGDEVYGMSGGVGCMAGSLAEFATVDAQLLALKPRNFSMHEAAALPMIFVTAWQGLVDKARLQAGQKVLVHGGAGGVGHIAVQLARAFGAQVFATGSRAHRETIESMGAIAIDYRSSAVEDYVAQYTAGEGFDVVYDTVGGTTLDASFLAARHHSGHVVSCAGWGAHKLAPLSFRAATYSGVFTLLPLLCERGEGRAHHGEIMRQATRMVEAGQIRLRLDQRRFALADVNRVHQLMESRSAEGKLVIDIAD</sequence>
<feature type="domain" description="Enoyl reductase (ER)" evidence="2">
    <location>
        <begin position="21"/>
        <end position="340"/>
    </location>
</feature>
<dbReference type="SMART" id="SM00829">
    <property type="entry name" value="PKS_ER"/>
    <property type="match status" value="1"/>
</dbReference>
<evidence type="ECO:0000313" key="3">
    <source>
        <dbReference type="EMBL" id="MFL9924236.1"/>
    </source>
</evidence>
<gene>
    <name evidence="3" type="ORF">PQR62_08175</name>
</gene>
<organism evidence="3 4">
    <name type="scientific">Herbaspirillum lusitanum</name>
    <dbReference type="NCBI Taxonomy" id="213312"/>
    <lineage>
        <taxon>Bacteria</taxon>
        <taxon>Pseudomonadati</taxon>
        <taxon>Pseudomonadota</taxon>
        <taxon>Betaproteobacteria</taxon>
        <taxon>Burkholderiales</taxon>
        <taxon>Oxalobacteraceae</taxon>
        <taxon>Herbaspirillum</taxon>
    </lineage>
</organism>
<dbReference type="InterPro" id="IPR020843">
    <property type="entry name" value="ER"/>
</dbReference>
<dbReference type="SUPFAM" id="SSF51735">
    <property type="entry name" value="NAD(P)-binding Rossmann-fold domains"/>
    <property type="match status" value="1"/>
</dbReference>
<dbReference type="Gene3D" id="3.40.50.720">
    <property type="entry name" value="NAD(P)-binding Rossmann-like Domain"/>
    <property type="match status" value="1"/>
</dbReference>
<dbReference type="SUPFAM" id="SSF50129">
    <property type="entry name" value="GroES-like"/>
    <property type="match status" value="1"/>
</dbReference>
<evidence type="ECO:0000259" key="2">
    <source>
        <dbReference type="SMART" id="SM00829"/>
    </source>
</evidence>
<dbReference type="InterPro" id="IPR011032">
    <property type="entry name" value="GroES-like_sf"/>
</dbReference>
<dbReference type="Pfam" id="PF08240">
    <property type="entry name" value="ADH_N"/>
    <property type="match status" value="1"/>
</dbReference>
<dbReference type="InterPro" id="IPR002364">
    <property type="entry name" value="Quin_OxRdtase/zeta-crystal_CS"/>
</dbReference>
<comment type="caution">
    <text evidence="3">The sequence shown here is derived from an EMBL/GenBank/DDBJ whole genome shotgun (WGS) entry which is preliminary data.</text>
</comment>